<comment type="caution">
    <text evidence="3">The sequence shown here is derived from an EMBL/GenBank/DDBJ whole genome shotgun (WGS) entry which is preliminary data.</text>
</comment>
<feature type="compositionally biased region" description="Low complexity" evidence="1">
    <location>
        <begin position="34"/>
        <end position="47"/>
    </location>
</feature>
<feature type="region of interest" description="Disordered" evidence="1">
    <location>
        <begin position="34"/>
        <end position="57"/>
    </location>
</feature>
<proteinExistence type="predicted"/>
<dbReference type="RefSeq" id="WP_282535774.1">
    <property type="nucleotide sequence ID" value="NZ_JASCIS010000013.1"/>
</dbReference>
<dbReference type="Proteomes" id="UP001237105">
    <property type="component" value="Unassembled WGS sequence"/>
</dbReference>
<name>A0ABT6SYG4_9ACTN</name>
<evidence type="ECO:0000313" key="4">
    <source>
        <dbReference type="Proteomes" id="UP001237105"/>
    </source>
</evidence>
<evidence type="ECO:0000256" key="1">
    <source>
        <dbReference type="SAM" id="MobiDB-lite"/>
    </source>
</evidence>
<dbReference type="EMBL" id="JASCIS010000013">
    <property type="protein sequence ID" value="MDI3419889.1"/>
    <property type="molecule type" value="Genomic_DNA"/>
</dbReference>
<reference evidence="3 4" key="1">
    <citation type="submission" date="2023-05" db="EMBL/GenBank/DDBJ databases">
        <title>Draft genome sequence of Streptomyces sp. B-S-A12 isolated from a cave soil in Thailand.</title>
        <authorList>
            <person name="Chamroensaksri N."/>
            <person name="Muangham S."/>
        </authorList>
    </citation>
    <scope>NUCLEOTIDE SEQUENCE [LARGE SCALE GENOMIC DNA]</scope>
    <source>
        <strain evidence="3 4">B-S-A12</strain>
    </source>
</reference>
<keyword evidence="4" id="KW-1185">Reference proteome</keyword>
<gene>
    <name evidence="3" type="ORF">QIT00_15175</name>
</gene>
<evidence type="ECO:0000313" key="3">
    <source>
        <dbReference type="EMBL" id="MDI3419889.1"/>
    </source>
</evidence>
<evidence type="ECO:0000256" key="2">
    <source>
        <dbReference type="SAM" id="SignalP"/>
    </source>
</evidence>
<sequence length="57" mass="5835">MPRYRAALAGIALAALATLGALTPAAAQPIAEDQIPQQPVVIEQPVPDASTKDLGWG</sequence>
<accession>A0ABT6SYG4</accession>
<protein>
    <submittedName>
        <fullName evidence="3">Uncharacterized protein</fullName>
    </submittedName>
</protein>
<feature type="chain" id="PRO_5046272347" evidence="2">
    <location>
        <begin position="28"/>
        <end position="57"/>
    </location>
</feature>
<feature type="signal peptide" evidence="2">
    <location>
        <begin position="1"/>
        <end position="27"/>
    </location>
</feature>
<keyword evidence="2" id="KW-0732">Signal</keyword>
<organism evidence="3 4">
    <name type="scientific">Streptomyces luteolus</name>
    <dbReference type="NCBI Taxonomy" id="3043615"/>
    <lineage>
        <taxon>Bacteria</taxon>
        <taxon>Bacillati</taxon>
        <taxon>Actinomycetota</taxon>
        <taxon>Actinomycetes</taxon>
        <taxon>Kitasatosporales</taxon>
        <taxon>Streptomycetaceae</taxon>
        <taxon>Streptomyces</taxon>
    </lineage>
</organism>